<name>A0ABV4AZ16_9BURK</name>
<dbReference type="Gene3D" id="3.40.630.30">
    <property type="match status" value="1"/>
</dbReference>
<proteinExistence type="predicted"/>
<dbReference type="EMBL" id="JBGBDC010000002">
    <property type="protein sequence ID" value="MEY2250384.1"/>
    <property type="molecule type" value="Genomic_DNA"/>
</dbReference>
<organism evidence="1 2">
    <name type="scientific">Comamonas sediminis</name>
    <dbReference type="NCBI Taxonomy" id="1783360"/>
    <lineage>
        <taxon>Bacteria</taxon>
        <taxon>Pseudomonadati</taxon>
        <taxon>Pseudomonadota</taxon>
        <taxon>Betaproteobacteria</taxon>
        <taxon>Burkholderiales</taxon>
        <taxon>Comamonadaceae</taxon>
        <taxon>Comamonas</taxon>
    </lineage>
</organism>
<reference evidence="1 2" key="1">
    <citation type="journal article" date="2016" name="Int. J. Syst. Evol. Microbiol.">
        <title>Description of Comamonas sediminis sp. nov., isolated from lagoon sediments.</title>
        <authorList>
            <person name="Subhash Y."/>
            <person name="Bang J.J."/>
            <person name="You T.H."/>
            <person name="Lee S.S."/>
        </authorList>
    </citation>
    <scope>NUCLEOTIDE SEQUENCE [LARGE SCALE GENOMIC DNA]</scope>
    <source>
        <strain evidence="1 2">JCM 31169</strain>
    </source>
</reference>
<accession>A0ABV4AZ16</accession>
<dbReference type="InterPro" id="IPR016181">
    <property type="entry name" value="Acyl_CoA_acyltransferase"/>
</dbReference>
<keyword evidence="2" id="KW-1185">Reference proteome</keyword>
<gene>
    <name evidence="1" type="ORF">AB7A72_05170</name>
</gene>
<evidence type="ECO:0000313" key="2">
    <source>
        <dbReference type="Proteomes" id="UP001562178"/>
    </source>
</evidence>
<sequence>MLVFEADQVYDYLKSRMPGLLRLESGVGIGWSRDGELVAGAVFEQHNGVSVWAHVAIDDGHLPRTFLRAFLAYPFKVCKVQAVRGYVEASNHRLRNLARRLGAVEEATLKQATTNGDVVICTLWRRNHVALAQN</sequence>
<evidence type="ECO:0000313" key="1">
    <source>
        <dbReference type="EMBL" id="MEY2250384.1"/>
    </source>
</evidence>
<dbReference type="RefSeq" id="WP_369459231.1">
    <property type="nucleotide sequence ID" value="NZ_JBGBDC010000002.1"/>
</dbReference>
<dbReference type="SUPFAM" id="SSF55729">
    <property type="entry name" value="Acyl-CoA N-acyltransferases (Nat)"/>
    <property type="match status" value="1"/>
</dbReference>
<comment type="caution">
    <text evidence="1">The sequence shown here is derived from an EMBL/GenBank/DDBJ whole genome shotgun (WGS) entry which is preliminary data.</text>
</comment>
<dbReference type="Proteomes" id="UP001562178">
    <property type="component" value="Unassembled WGS sequence"/>
</dbReference>
<protein>
    <submittedName>
        <fullName evidence="1">N-acetyltransferase</fullName>
    </submittedName>
</protein>